<dbReference type="PANTHER" id="PTHR22911">
    <property type="entry name" value="ACYL-MALONYL CONDENSING ENZYME-RELATED"/>
    <property type="match status" value="1"/>
</dbReference>
<evidence type="ECO:0000313" key="4">
    <source>
        <dbReference type="Proteomes" id="UP000192936"/>
    </source>
</evidence>
<accession>A0A1X7GFQ5</accession>
<feature type="transmembrane region" description="Helical" evidence="1">
    <location>
        <begin position="35"/>
        <end position="54"/>
    </location>
</feature>
<keyword evidence="1" id="KW-0812">Transmembrane</keyword>
<sequence length="322" mass="33915">MTCVPLARRRAGGYKRIMPDAIALPVDHAYRTQRIALIALLIGALGIAFAPIFVRLSEVGPVATGFWRTALATPVLALWMGSESRQRSGRASRRPSSLSDYGRLSLAGLFFAGDLAIWHTSIRYTSVANSTLLANFAPLFVAPAAWFLFKERITGRFVLGMLLALAGAVVLMGQSFRLSADHLFGDALGLLTAAFYAGYILSVGRLRAEFSTATIMTWSGAITAVVLLPLGLSDGEAMLPATAAGWAVLAGLALFSHAGGQSLIAYALAHLPASFSSVSLLLQPAAAAILAWILLNEPLGPLQAVGAAVILVGILMARRGSR</sequence>
<feature type="transmembrane region" description="Helical" evidence="1">
    <location>
        <begin position="182"/>
        <end position="201"/>
    </location>
</feature>
<dbReference type="PANTHER" id="PTHR22911:SF76">
    <property type="entry name" value="EAMA DOMAIN-CONTAINING PROTEIN"/>
    <property type="match status" value="1"/>
</dbReference>
<feature type="transmembrane region" description="Helical" evidence="1">
    <location>
        <begin position="275"/>
        <end position="295"/>
    </location>
</feature>
<dbReference type="InterPro" id="IPR000620">
    <property type="entry name" value="EamA_dom"/>
</dbReference>
<feature type="transmembrane region" description="Helical" evidence="1">
    <location>
        <begin position="132"/>
        <end position="149"/>
    </location>
</feature>
<feature type="transmembrane region" description="Helical" evidence="1">
    <location>
        <begin position="156"/>
        <end position="176"/>
    </location>
</feature>
<dbReference type="EMBL" id="FXAK01000007">
    <property type="protein sequence ID" value="SMF69114.1"/>
    <property type="molecule type" value="Genomic_DNA"/>
</dbReference>
<protein>
    <submittedName>
        <fullName evidence="3">EamA-like transporter family protein</fullName>
    </submittedName>
</protein>
<gene>
    <name evidence="3" type="ORF">SAMN02982917_3739</name>
</gene>
<dbReference type="InterPro" id="IPR037185">
    <property type="entry name" value="EmrE-like"/>
</dbReference>
<dbReference type="STRING" id="286727.SAMN02982917_3739"/>
<organism evidence="3 4">
    <name type="scientific">Azospirillum oryzae</name>
    <dbReference type="NCBI Taxonomy" id="286727"/>
    <lineage>
        <taxon>Bacteria</taxon>
        <taxon>Pseudomonadati</taxon>
        <taxon>Pseudomonadota</taxon>
        <taxon>Alphaproteobacteria</taxon>
        <taxon>Rhodospirillales</taxon>
        <taxon>Azospirillaceae</taxon>
        <taxon>Azospirillum</taxon>
    </lineage>
</organism>
<feature type="transmembrane region" description="Helical" evidence="1">
    <location>
        <begin position="244"/>
        <end position="268"/>
    </location>
</feature>
<name>A0A1X7GFQ5_9PROT</name>
<evidence type="ECO:0000313" key="3">
    <source>
        <dbReference type="EMBL" id="SMF69114.1"/>
    </source>
</evidence>
<feature type="transmembrane region" description="Helical" evidence="1">
    <location>
        <begin position="301"/>
        <end position="317"/>
    </location>
</feature>
<reference evidence="3 4" key="1">
    <citation type="submission" date="2017-04" db="EMBL/GenBank/DDBJ databases">
        <authorList>
            <person name="Afonso C.L."/>
            <person name="Miller P.J."/>
            <person name="Scott M.A."/>
            <person name="Spackman E."/>
            <person name="Goraichik I."/>
            <person name="Dimitrov K.M."/>
            <person name="Suarez D.L."/>
            <person name="Swayne D.E."/>
        </authorList>
    </citation>
    <scope>NUCLEOTIDE SEQUENCE [LARGE SCALE GENOMIC DNA]</scope>
    <source>
        <strain evidence="3 4">A2P</strain>
    </source>
</reference>
<keyword evidence="1" id="KW-0472">Membrane</keyword>
<feature type="transmembrane region" description="Helical" evidence="1">
    <location>
        <begin position="213"/>
        <end position="232"/>
    </location>
</feature>
<keyword evidence="1" id="KW-1133">Transmembrane helix</keyword>
<feature type="domain" description="EamA" evidence="2">
    <location>
        <begin position="184"/>
        <end position="317"/>
    </location>
</feature>
<dbReference type="SUPFAM" id="SSF103481">
    <property type="entry name" value="Multidrug resistance efflux transporter EmrE"/>
    <property type="match status" value="2"/>
</dbReference>
<feature type="transmembrane region" description="Helical" evidence="1">
    <location>
        <begin position="60"/>
        <end position="80"/>
    </location>
</feature>
<evidence type="ECO:0000256" key="1">
    <source>
        <dbReference type="SAM" id="Phobius"/>
    </source>
</evidence>
<evidence type="ECO:0000259" key="2">
    <source>
        <dbReference type="Pfam" id="PF00892"/>
    </source>
</evidence>
<dbReference type="Gene3D" id="1.10.3730.20">
    <property type="match status" value="1"/>
</dbReference>
<dbReference type="AlphaFoldDB" id="A0A1X7GFQ5"/>
<feature type="transmembrane region" description="Helical" evidence="1">
    <location>
        <begin position="101"/>
        <end position="120"/>
    </location>
</feature>
<proteinExistence type="predicted"/>
<dbReference type="Pfam" id="PF00892">
    <property type="entry name" value="EamA"/>
    <property type="match status" value="2"/>
</dbReference>
<feature type="domain" description="EamA" evidence="2">
    <location>
        <begin position="35"/>
        <end position="172"/>
    </location>
</feature>
<dbReference type="Proteomes" id="UP000192936">
    <property type="component" value="Unassembled WGS sequence"/>
</dbReference>
<dbReference type="GO" id="GO:0016020">
    <property type="term" value="C:membrane"/>
    <property type="evidence" value="ECO:0007669"/>
    <property type="project" value="InterPro"/>
</dbReference>